<name>A0A560MCF7_9BRAD</name>
<protein>
    <submittedName>
        <fullName evidence="2">Uncharacterized protein</fullName>
    </submittedName>
</protein>
<reference evidence="2 3" key="1">
    <citation type="submission" date="2019-06" db="EMBL/GenBank/DDBJ databases">
        <title>Genomic Encyclopedia of Type Strains, Phase IV (KMG-V): Genome sequencing to study the core and pangenomes of soil and plant-associated prokaryotes.</title>
        <authorList>
            <person name="Whitman W."/>
        </authorList>
    </citation>
    <scope>NUCLEOTIDE SEQUENCE [LARGE SCALE GENOMIC DNA]</scope>
    <source>
        <strain evidence="2 3">BR 10355</strain>
    </source>
</reference>
<evidence type="ECO:0000256" key="1">
    <source>
        <dbReference type="SAM" id="SignalP"/>
    </source>
</evidence>
<dbReference type="RefSeq" id="WP_283810817.1">
    <property type="nucleotide sequence ID" value="NZ_VITY01000003.1"/>
</dbReference>
<organism evidence="2 3">
    <name type="scientific">Bradyrhizobium macuxiense</name>
    <dbReference type="NCBI Taxonomy" id="1755647"/>
    <lineage>
        <taxon>Bacteria</taxon>
        <taxon>Pseudomonadati</taxon>
        <taxon>Pseudomonadota</taxon>
        <taxon>Alphaproteobacteria</taxon>
        <taxon>Hyphomicrobiales</taxon>
        <taxon>Nitrobacteraceae</taxon>
        <taxon>Bradyrhizobium</taxon>
    </lineage>
</organism>
<dbReference type="EMBL" id="VITY01000003">
    <property type="protein sequence ID" value="TWC05282.1"/>
    <property type="molecule type" value="Genomic_DNA"/>
</dbReference>
<gene>
    <name evidence="2" type="ORF">FBZ93_103296</name>
</gene>
<keyword evidence="3" id="KW-1185">Reference proteome</keyword>
<feature type="signal peptide" evidence="1">
    <location>
        <begin position="1"/>
        <end position="25"/>
    </location>
</feature>
<accession>A0A560MCF7</accession>
<feature type="chain" id="PRO_5021823092" evidence="1">
    <location>
        <begin position="26"/>
        <end position="43"/>
    </location>
</feature>
<proteinExistence type="predicted"/>
<sequence length="43" mass="4444">MHIVNRLVATTLMAIAAGISNAAAAAELTPPKPRNGICADRSR</sequence>
<dbReference type="Proteomes" id="UP000321304">
    <property type="component" value="Unassembled WGS sequence"/>
</dbReference>
<evidence type="ECO:0000313" key="3">
    <source>
        <dbReference type="Proteomes" id="UP000321304"/>
    </source>
</evidence>
<dbReference type="AlphaFoldDB" id="A0A560MCF7"/>
<keyword evidence="1" id="KW-0732">Signal</keyword>
<comment type="caution">
    <text evidence="2">The sequence shown here is derived from an EMBL/GenBank/DDBJ whole genome shotgun (WGS) entry which is preliminary data.</text>
</comment>
<evidence type="ECO:0000313" key="2">
    <source>
        <dbReference type="EMBL" id="TWC05282.1"/>
    </source>
</evidence>